<evidence type="ECO:0000313" key="1">
    <source>
        <dbReference type="EMBL" id="KXK66179.1"/>
    </source>
</evidence>
<dbReference type="AlphaFoldDB" id="A0A136Q6C0"/>
<accession>A0A136Q6C0</accession>
<evidence type="ECO:0000313" key="2">
    <source>
        <dbReference type="Proteomes" id="UP000070366"/>
    </source>
</evidence>
<proteinExistence type="predicted"/>
<comment type="caution">
    <text evidence="1">The sequence shown here is derived from an EMBL/GenBank/DDBJ whole genome shotgun (WGS) entry which is preliminary data.</text>
</comment>
<keyword evidence="2" id="KW-1185">Reference proteome</keyword>
<name>A0A136Q6C0_9FIRM</name>
<dbReference type="EMBL" id="LSZW01000047">
    <property type="protein sequence ID" value="KXK66179.1"/>
    <property type="molecule type" value="Genomic_DNA"/>
</dbReference>
<dbReference type="Proteomes" id="UP000070366">
    <property type="component" value="Unassembled WGS sequence"/>
</dbReference>
<reference evidence="1 2" key="1">
    <citation type="submission" date="2016-02" db="EMBL/GenBank/DDBJ databases">
        <authorList>
            <person name="Wen L."/>
            <person name="He K."/>
            <person name="Yang H."/>
        </authorList>
    </citation>
    <scope>NUCLEOTIDE SEQUENCE [LARGE SCALE GENOMIC DNA]</scope>
    <source>
        <strain evidence="1 2">DSM 22607</strain>
    </source>
</reference>
<gene>
    <name evidence="1" type="ORF">HMPREF3293_00915</name>
</gene>
<sequence>MLPGVILAFYPDPHAVKGSGCQKIIGLRVSEGLTIRKNLCILCDAHPAVQRHGTI</sequence>
<protein>
    <submittedName>
        <fullName evidence="1">Uncharacterized protein</fullName>
    </submittedName>
</protein>
<organism evidence="1 2">
    <name type="scientific">Christensenella minuta</name>
    <dbReference type="NCBI Taxonomy" id="626937"/>
    <lineage>
        <taxon>Bacteria</taxon>
        <taxon>Bacillati</taxon>
        <taxon>Bacillota</taxon>
        <taxon>Clostridia</taxon>
        <taxon>Christensenellales</taxon>
        <taxon>Christensenellaceae</taxon>
        <taxon>Christensenella</taxon>
    </lineage>
</organism>